<dbReference type="EMBL" id="BDGX01000033">
    <property type="protein sequence ID" value="GAV52701.1"/>
    <property type="molecule type" value="Genomic_DNA"/>
</dbReference>
<feature type="compositionally biased region" description="Polar residues" evidence="11">
    <location>
        <begin position="688"/>
        <end position="701"/>
    </location>
</feature>
<feature type="compositionally biased region" description="Basic and acidic residues" evidence="11">
    <location>
        <begin position="541"/>
        <end position="573"/>
    </location>
</feature>
<feature type="compositionally biased region" description="Pro residues" evidence="11">
    <location>
        <begin position="371"/>
        <end position="381"/>
    </location>
</feature>
<feature type="compositionally biased region" description="Polar residues" evidence="11">
    <location>
        <begin position="716"/>
        <end position="748"/>
    </location>
</feature>
<dbReference type="Pfam" id="PF05026">
    <property type="entry name" value="DCP2"/>
    <property type="match status" value="1"/>
</dbReference>
<accession>A0A1Q3AAQ1</accession>
<name>A0A1Q3AAQ1_ZYGRO</name>
<protein>
    <recommendedName>
        <fullName evidence="12">Nudix hydrolase domain-containing protein</fullName>
    </recommendedName>
</protein>
<comment type="caution">
    <text evidence="13">The sequence shown here is derived from an EMBL/GenBank/DDBJ whole genome shotgun (WGS) entry which is preliminary data.</text>
</comment>
<feature type="compositionally biased region" description="Basic and acidic residues" evidence="11">
    <location>
        <begin position="495"/>
        <end position="511"/>
    </location>
</feature>
<dbReference type="SMART" id="SM01125">
    <property type="entry name" value="DCP2"/>
    <property type="match status" value="1"/>
</dbReference>
<dbReference type="PROSITE" id="PS51462">
    <property type="entry name" value="NUDIX"/>
    <property type="match status" value="1"/>
</dbReference>
<dbReference type="GO" id="GO:0030145">
    <property type="term" value="F:manganese ion binding"/>
    <property type="evidence" value="ECO:0007669"/>
    <property type="project" value="InterPro"/>
</dbReference>
<evidence type="ECO:0000256" key="4">
    <source>
        <dbReference type="ARBA" id="ARBA00022490"/>
    </source>
</evidence>
<proteinExistence type="inferred from homology"/>
<sequence length="800" mass="90232">MSLPLRHPLENVSSLDRVFEDLLVRFVINCPPEDLSSVERELFHFEEASWFYTDFVKLMNPTLPSFKIKSFAKNIIRLCPLVWKWDIQADEALQKFSQYKKSIPVRGAAIFNEKLNKILLVKGTESDSWSFPRGKISKDEDDVACCVREVREEIGFDLTDYIDENQFIERNIQGKNYKIFIISGVSENYNFKPQVRNEIEKIEWRDFRKIQKTMHKSSVRYYLINSMMRPLSMWMRRQKHIIGDDQLRQYAEDQLKLLLGITKEEQVDPGRELLNMLHSAVQQQEEKQENAQETPKGEANIPTAAAPMVNQMMFPQIIPPAVMGFRPFAPFPFMNGNVPPFMGPQRTPGIPPIDNQPPPQQQHQHGVLPTPLAPGNPPQAIPTPDVSSLSRPAFAQDQFNENYQRSESSSKQLLDLLNAKKLSEQRKERPDSNESTREDSTPPETASADLLKILKNPQSKPESLVPSYNENNVHEKLPSQDEYEDFESSSEGSIYEDHQQEDGDSKSKSDSEGYEDFESDVSEEHFKEPTPPPAVVAQEAVRQDIAKEPKEVKGTHHKMGPREESPAHTEGAKPKPKIKLLKRGENLADVLPKQTPPSSATEKSSSEDLLGLLKKPHNSSKPQDSPDQSLRQTGEPSRQVPTPPVHQSPLHFSQQQPENVLPQTMDTSVSKPPQSPEEELLGMLKRGQSPQSQREGLNNEQSDSHRLLDVLKNRNKNNSIVSPLSEPSASPHNISDVNPTLPSGSHAASSELLGILRRPMNGNSSSPSQTPYGSMGDPFQMDSSYGANPSNELLGILHKK</sequence>
<evidence type="ECO:0000259" key="12">
    <source>
        <dbReference type="PROSITE" id="PS51462"/>
    </source>
</evidence>
<dbReference type="InterPro" id="IPR000086">
    <property type="entry name" value="NUDIX_hydrolase_dom"/>
</dbReference>
<keyword evidence="5" id="KW-0507">mRNA processing</keyword>
<dbReference type="OrthoDB" id="18996at2759"/>
<feature type="compositionally biased region" description="Basic and acidic residues" evidence="11">
    <location>
        <begin position="702"/>
        <end position="712"/>
    </location>
</feature>
<evidence type="ECO:0000256" key="7">
    <source>
        <dbReference type="ARBA" id="ARBA00022801"/>
    </source>
</evidence>
<feature type="domain" description="Nudix hydrolase" evidence="12">
    <location>
        <begin position="101"/>
        <end position="227"/>
    </location>
</feature>
<feature type="compositionally biased region" description="Polar residues" evidence="11">
    <location>
        <begin position="781"/>
        <end position="791"/>
    </location>
</feature>
<dbReference type="Gene3D" id="3.90.79.10">
    <property type="entry name" value="Nucleoside Triphosphate Pyrophosphohydrolase"/>
    <property type="match status" value="1"/>
</dbReference>
<dbReference type="GO" id="GO:0003723">
    <property type="term" value="F:RNA binding"/>
    <property type="evidence" value="ECO:0007669"/>
    <property type="project" value="UniProtKB-KW"/>
</dbReference>
<reference evidence="13 14" key="1">
    <citation type="submission" date="2016-08" db="EMBL/GenBank/DDBJ databases">
        <title>Draft genome sequence of allopolyploid Zygosaccharomyces rouxii.</title>
        <authorList>
            <person name="Watanabe J."/>
            <person name="Uehara K."/>
            <person name="Mogi Y."/>
            <person name="Tsukioka Y."/>
        </authorList>
    </citation>
    <scope>NUCLEOTIDE SEQUENCE [LARGE SCALE GENOMIC DNA]</scope>
    <source>
        <strain evidence="13 14">NBRC 110957</strain>
    </source>
</reference>
<evidence type="ECO:0000256" key="11">
    <source>
        <dbReference type="SAM" id="MobiDB-lite"/>
    </source>
</evidence>
<keyword evidence="4" id="KW-0963">Cytoplasm</keyword>
<dbReference type="SUPFAM" id="SSF140586">
    <property type="entry name" value="Dcp2 domain-like"/>
    <property type="match status" value="1"/>
</dbReference>
<dbReference type="GO" id="GO:0000184">
    <property type="term" value="P:nuclear-transcribed mRNA catabolic process, nonsense-mediated decay"/>
    <property type="evidence" value="ECO:0007669"/>
    <property type="project" value="UniProtKB-KW"/>
</dbReference>
<feature type="region of interest" description="Disordered" evidence="11">
    <location>
        <begin position="421"/>
        <end position="800"/>
    </location>
</feature>
<evidence type="ECO:0000313" key="13">
    <source>
        <dbReference type="EMBL" id="GAV52701.1"/>
    </source>
</evidence>
<comment type="subcellular location">
    <subcellularLocation>
        <location evidence="2">Cytoplasm</location>
        <location evidence="2">P-body</location>
    </subcellularLocation>
</comment>
<dbReference type="GO" id="GO:0006397">
    <property type="term" value="P:mRNA processing"/>
    <property type="evidence" value="ECO:0007669"/>
    <property type="project" value="UniProtKB-KW"/>
</dbReference>
<organism evidence="13 14">
    <name type="scientific">Zygosaccharomyces rouxii</name>
    <dbReference type="NCBI Taxonomy" id="4956"/>
    <lineage>
        <taxon>Eukaryota</taxon>
        <taxon>Fungi</taxon>
        <taxon>Dikarya</taxon>
        <taxon>Ascomycota</taxon>
        <taxon>Saccharomycotina</taxon>
        <taxon>Saccharomycetes</taxon>
        <taxon>Saccharomycetales</taxon>
        <taxon>Saccharomycetaceae</taxon>
        <taxon>Zygosaccharomyces</taxon>
    </lineage>
</organism>
<evidence type="ECO:0000256" key="2">
    <source>
        <dbReference type="ARBA" id="ARBA00004201"/>
    </source>
</evidence>
<dbReference type="GO" id="GO:0000932">
    <property type="term" value="C:P-body"/>
    <property type="evidence" value="ECO:0007669"/>
    <property type="project" value="UniProtKB-SubCell"/>
</dbReference>
<dbReference type="Pfam" id="PF00293">
    <property type="entry name" value="NUDIX"/>
    <property type="match status" value="1"/>
</dbReference>
<evidence type="ECO:0000256" key="1">
    <source>
        <dbReference type="ARBA" id="ARBA00001936"/>
    </source>
</evidence>
<dbReference type="SUPFAM" id="SSF55811">
    <property type="entry name" value="Nudix"/>
    <property type="match status" value="1"/>
</dbReference>
<evidence type="ECO:0000313" key="14">
    <source>
        <dbReference type="Proteomes" id="UP000187013"/>
    </source>
</evidence>
<evidence type="ECO:0000256" key="6">
    <source>
        <dbReference type="ARBA" id="ARBA00022723"/>
    </source>
</evidence>
<feature type="compositionally biased region" description="Polar residues" evidence="11">
    <location>
        <begin position="650"/>
        <end position="672"/>
    </location>
</feature>
<dbReference type="AlphaFoldDB" id="A0A1Q3AAQ1"/>
<dbReference type="Gene3D" id="1.10.10.1050">
    <property type="entry name" value="Dcp2, box A domain"/>
    <property type="match status" value="1"/>
</dbReference>
<keyword evidence="8" id="KW-0694">RNA-binding</keyword>
<dbReference type="PANTHER" id="PTHR23114">
    <property type="entry name" value="M7GPPPN-MRNA HYDROLASE"/>
    <property type="match status" value="1"/>
</dbReference>
<dbReference type="CDD" id="cd03672">
    <property type="entry name" value="NUDIX_Dcp2p_Nudt20"/>
    <property type="match status" value="1"/>
</dbReference>
<dbReference type="PROSITE" id="PS00893">
    <property type="entry name" value="NUDIX_BOX"/>
    <property type="match status" value="1"/>
</dbReference>
<dbReference type="InterPro" id="IPR036189">
    <property type="entry name" value="DCP2_BoxA_sf"/>
</dbReference>
<feature type="compositionally biased region" description="Polar residues" evidence="11">
    <location>
        <begin position="619"/>
        <end position="640"/>
    </location>
</feature>
<feature type="compositionally biased region" description="Pro residues" evidence="11">
    <location>
        <begin position="349"/>
        <end position="360"/>
    </location>
</feature>
<keyword evidence="10" id="KW-0464">Manganese</keyword>
<dbReference type="GO" id="GO:0000290">
    <property type="term" value="P:deadenylation-dependent decapping of nuclear-transcribed mRNA"/>
    <property type="evidence" value="ECO:0007669"/>
    <property type="project" value="InterPro"/>
</dbReference>
<comment type="cofactor">
    <cofactor evidence="1">
        <name>Mn(2+)</name>
        <dbReference type="ChEBI" id="CHEBI:29035"/>
    </cofactor>
</comment>
<evidence type="ECO:0000256" key="8">
    <source>
        <dbReference type="ARBA" id="ARBA00022884"/>
    </source>
</evidence>
<feature type="region of interest" description="Disordered" evidence="11">
    <location>
        <begin position="339"/>
        <end position="389"/>
    </location>
</feature>
<evidence type="ECO:0000256" key="5">
    <source>
        <dbReference type="ARBA" id="ARBA00022664"/>
    </source>
</evidence>
<keyword evidence="9" id="KW-0866">Nonsense-mediated mRNA decay</keyword>
<dbReference type="InterPro" id="IPR044099">
    <property type="entry name" value="Dcp2_NUDIX"/>
</dbReference>
<evidence type="ECO:0000256" key="9">
    <source>
        <dbReference type="ARBA" id="ARBA00023161"/>
    </source>
</evidence>
<dbReference type="FunFam" id="3.90.79.10:FF:000045">
    <property type="entry name" value="mRNA-decapping enzyme 2"/>
    <property type="match status" value="1"/>
</dbReference>
<keyword evidence="6" id="KW-0479">Metal-binding</keyword>
<feature type="compositionally biased region" description="Acidic residues" evidence="11">
    <location>
        <begin position="512"/>
        <end position="521"/>
    </location>
</feature>
<gene>
    <name evidence="13" type="ORF">ZYGR_0AG06920</name>
</gene>
<feature type="compositionally biased region" description="Polar residues" evidence="11">
    <location>
        <begin position="456"/>
        <end position="471"/>
    </location>
</feature>
<evidence type="ECO:0000256" key="10">
    <source>
        <dbReference type="ARBA" id="ARBA00023211"/>
    </source>
</evidence>
<feature type="compositionally biased region" description="Basic and acidic residues" evidence="11">
    <location>
        <begin position="421"/>
        <end position="440"/>
    </location>
</feature>
<keyword evidence="7" id="KW-0378">Hydrolase</keyword>
<dbReference type="PANTHER" id="PTHR23114:SF17">
    <property type="entry name" value="M7GPPPN-MRNA HYDROLASE"/>
    <property type="match status" value="1"/>
</dbReference>
<dbReference type="InterPro" id="IPR020084">
    <property type="entry name" value="NUDIX_hydrolase_CS"/>
</dbReference>
<dbReference type="Proteomes" id="UP000187013">
    <property type="component" value="Unassembled WGS sequence"/>
</dbReference>
<dbReference type="InterPro" id="IPR015797">
    <property type="entry name" value="NUDIX_hydrolase-like_dom_sf"/>
</dbReference>
<dbReference type="InterPro" id="IPR007722">
    <property type="entry name" value="DCP2_BoxA"/>
</dbReference>
<feature type="compositionally biased region" description="Polar residues" evidence="11">
    <location>
        <begin position="761"/>
        <end position="772"/>
    </location>
</feature>
<dbReference type="GO" id="GO:0140933">
    <property type="term" value="F:5'-(N(7)-methylguanosine 5'-triphospho)-[mRNA] hydrolase activity"/>
    <property type="evidence" value="ECO:0007669"/>
    <property type="project" value="InterPro"/>
</dbReference>
<evidence type="ECO:0000256" key="3">
    <source>
        <dbReference type="ARBA" id="ARBA00005279"/>
    </source>
</evidence>
<comment type="similarity">
    <text evidence="3">Belongs to the Nudix hydrolase family. DCP2 subfamily.</text>
</comment>